<proteinExistence type="predicted"/>
<name>A0A2A4HIS5_9GAMM</name>
<dbReference type="Proteomes" id="UP000218677">
    <property type="component" value="Unassembled WGS sequence"/>
</dbReference>
<protein>
    <submittedName>
        <fullName evidence="1">Uncharacterized protein</fullName>
    </submittedName>
</protein>
<accession>A0A2A4HIS5</accession>
<keyword evidence="2" id="KW-1185">Reference proteome</keyword>
<sequence>MEALDASAQANGRAREAEARAAIRAWVGKPEIPPANKKQTIIPVDGCGYHAILEEYEYVLMPNKKLEDPQCQSFHKDVYILVYTSVLMNNDDARDILLNRICNTELSGIPISHVHLVLMLKEAFCAESGFKAFIFEPQFDVDEARKNLPGVIQKKRSITGTEYHWPSHLIKCGDVRVRTDPEVFDELSQSAILALLSSRS</sequence>
<reference evidence="2" key="1">
    <citation type="submission" date="2017-09" db="EMBL/GenBank/DDBJ databases">
        <authorList>
            <person name="Cho G.-S."/>
            <person name="Oguntoyinbo F.A."/>
            <person name="Cnockaert M."/>
            <person name="Kabisch J."/>
            <person name="Neve H."/>
            <person name="Bockelmann W."/>
            <person name="Wenning M."/>
            <person name="Franz C.M."/>
            <person name="Vandamme P."/>
        </authorList>
    </citation>
    <scope>NUCLEOTIDE SEQUENCE [LARGE SCALE GENOMIC DNA]</scope>
    <source>
        <strain evidence="2">MBT G8648</strain>
    </source>
</reference>
<gene>
    <name evidence="1" type="ORF">CPA45_19150</name>
</gene>
<dbReference type="AlphaFoldDB" id="A0A2A4HIS5"/>
<comment type="caution">
    <text evidence="1">The sequence shown here is derived from an EMBL/GenBank/DDBJ whole genome shotgun (WGS) entry which is preliminary data.</text>
</comment>
<evidence type="ECO:0000313" key="2">
    <source>
        <dbReference type="Proteomes" id="UP000218677"/>
    </source>
</evidence>
<organism evidence="1 2">
    <name type="scientific">Vreelandella nigrificans</name>
    <dbReference type="NCBI Taxonomy" id="2042704"/>
    <lineage>
        <taxon>Bacteria</taxon>
        <taxon>Pseudomonadati</taxon>
        <taxon>Pseudomonadota</taxon>
        <taxon>Gammaproteobacteria</taxon>
        <taxon>Oceanospirillales</taxon>
        <taxon>Halomonadaceae</taxon>
        <taxon>Vreelandella</taxon>
    </lineage>
</organism>
<dbReference type="EMBL" id="NWUX01000024">
    <property type="protein sequence ID" value="PCF94095.1"/>
    <property type="molecule type" value="Genomic_DNA"/>
</dbReference>
<evidence type="ECO:0000313" key="1">
    <source>
        <dbReference type="EMBL" id="PCF94095.1"/>
    </source>
</evidence>